<evidence type="ECO:0000313" key="11">
    <source>
        <dbReference type="Proteomes" id="UP001183246"/>
    </source>
</evidence>
<dbReference type="InterPro" id="IPR009081">
    <property type="entry name" value="PP-bd_ACP"/>
</dbReference>
<evidence type="ECO:0000256" key="2">
    <source>
        <dbReference type="ARBA" id="ARBA00022450"/>
    </source>
</evidence>
<dbReference type="PROSITE" id="PS52004">
    <property type="entry name" value="KS3_2"/>
    <property type="match status" value="1"/>
</dbReference>
<dbReference type="Gene3D" id="6.10.140.1830">
    <property type="match status" value="1"/>
</dbReference>
<dbReference type="Pfam" id="PF00109">
    <property type="entry name" value="ketoacyl-synt"/>
    <property type="match status" value="1"/>
</dbReference>
<dbReference type="PROSITE" id="PS00606">
    <property type="entry name" value="KS3_1"/>
    <property type="match status" value="1"/>
</dbReference>
<name>A0ABU2N2R8_9ACTN</name>
<dbReference type="Pfam" id="PF16197">
    <property type="entry name" value="KAsynt_C_assoc"/>
    <property type="match status" value="1"/>
</dbReference>
<dbReference type="PANTHER" id="PTHR43775:SF51">
    <property type="entry name" value="INACTIVE PHENOLPHTHIOCEROL SYNTHESIS POLYKETIDE SYNTHASE TYPE I PKS1-RELATED"/>
    <property type="match status" value="1"/>
</dbReference>
<keyword evidence="5" id="KW-0045">Antibiotic biosynthesis</keyword>
<dbReference type="InterPro" id="IPR015083">
    <property type="entry name" value="NorB/c/GfsB-D-like_docking"/>
</dbReference>
<feature type="domain" description="Carrier" evidence="8">
    <location>
        <begin position="1441"/>
        <end position="1516"/>
    </location>
</feature>
<dbReference type="InterPro" id="IPR014043">
    <property type="entry name" value="Acyl_transferase_dom"/>
</dbReference>
<dbReference type="InterPro" id="IPR057326">
    <property type="entry name" value="KR_dom"/>
</dbReference>
<dbReference type="EMBL" id="JAVREL010000030">
    <property type="protein sequence ID" value="MDT0347333.1"/>
    <property type="molecule type" value="Genomic_DNA"/>
</dbReference>
<gene>
    <name evidence="10" type="ORF">RM590_32870</name>
</gene>
<proteinExistence type="predicted"/>
<keyword evidence="2" id="KW-0596">Phosphopantetheine</keyword>
<keyword evidence="7" id="KW-0012">Acyltransferase</keyword>
<keyword evidence="6" id="KW-0511">Multifunctional enzyme</keyword>
<dbReference type="InterPro" id="IPR016036">
    <property type="entry name" value="Malonyl_transacylase_ACP-bd"/>
</dbReference>
<evidence type="ECO:0000313" key="10">
    <source>
        <dbReference type="EMBL" id="MDT0347333.1"/>
    </source>
</evidence>
<comment type="cofactor">
    <cofactor evidence="1">
        <name>pantetheine 4'-phosphate</name>
        <dbReference type="ChEBI" id="CHEBI:47942"/>
    </cofactor>
</comment>
<keyword evidence="4" id="KW-0808">Transferase</keyword>
<dbReference type="CDD" id="cd08952">
    <property type="entry name" value="KR_1_SDR_x"/>
    <property type="match status" value="1"/>
</dbReference>
<dbReference type="Gene3D" id="3.40.47.10">
    <property type="match status" value="1"/>
</dbReference>
<organism evidence="10 11">
    <name type="scientific">Streptomyces litchfieldiae</name>
    <dbReference type="NCBI Taxonomy" id="3075543"/>
    <lineage>
        <taxon>Bacteria</taxon>
        <taxon>Bacillati</taxon>
        <taxon>Actinomycetota</taxon>
        <taxon>Actinomycetes</taxon>
        <taxon>Kitasatosporales</taxon>
        <taxon>Streptomycetaceae</taxon>
        <taxon>Streptomyces</taxon>
    </lineage>
</organism>
<evidence type="ECO:0000259" key="9">
    <source>
        <dbReference type="PROSITE" id="PS52004"/>
    </source>
</evidence>
<feature type="domain" description="Ketosynthase family 3 (KS3)" evidence="9">
    <location>
        <begin position="35"/>
        <end position="461"/>
    </location>
</feature>
<dbReference type="InterPro" id="IPR014030">
    <property type="entry name" value="Ketoacyl_synth_N"/>
</dbReference>
<dbReference type="InterPro" id="IPR041618">
    <property type="entry name" value="PKS_DE"/>
</dbReference>
<dbReference type="PROSITE" id="PS50075">
    <property type="entry name" value="CARRIER"/>
    <property type="match status" value="1"/>
</dbReference>
<evidence type="ECO:0000256" key="7">
    <source>
        <dbReference type="ARBA" id="ARBA00023315"/>
    </source>
</evidence>
<evidence type="ECO:0000256" key="3">
    <source>
        <dbReference type="ARBA" id="ARBA00022553"/>
    </source>
</evidence>
<dbReference type="SUPFAM" id="SSF51735">
    <property type="entry name" value="NAD(P)-binding Rossmann-fold domains"/>
    <property type="match status" value="2"/>
</dbReference>
<dbReference type="InterPro" id="IPR016035">
    <property type="entry name" value="Acyl_Trfase/lysoPLipase"/>
</dbReference>
<comment type="caution">
    <text evidence="10">The sequence shown here is derived from an EMBL/GenBank/DDBJ whole genome shotgun (WGS) entry which is preliminary data.</text>
</comment>
<dbReference type="Gene3D" id="3.40.366.10">
    <property type="entry name" value="Malonyl-Coenzyme A Acyl Carrier Protein, domain 2"/>
    <property type="match status" value="1"/>
</dbReference>
<dbReference type="InterPro" id="IPR018201">
    <property type="entry name" value="Ketoacyl_synth_AS"/>
</dbReference>
<dbReference type="Pfam" id="PF00698">
    <property type="entry name" value="Acyl_transf_1"/>
    <property type="match status" value="1"/>
</dbReference>
<evidence type="ECO:0000256" key="5">
    <source>
        <dbReference type="ARBA" id="ARBA00023194"/>
    </source>
</evidence>
<evidence type="ECO:0000256" key="1">
    <source>
        <dbReference type="ARBA" id="ARBA00001957"/>
    </source>
</evidence>
<sequence>MTTANEEKLVDYLKWVTADLHRTRQRLTEVEAERHEPIAIVSIGCRYPGGVRSAEDLWDLVAGGVDAVAEFPGGRGWDVDAIYDPEPGKPGKTYSRQGAFLYDADEFDPAFFGIGPREAVAMDPQQRLLLETAWETLERAGIDPHTLRGSRTGVFSGVMYHEYGSRLKTIPEDVAGYIGNGSAASVATGRVSYTLGFEGPAVTVDTACSSSLVALHLGAQALRNGECDLALAGGVTVLSTPGIFIEFSRQQGLAADGRCKSFAGAADGTGLGEGIGLVLLERLSDARKNGHQILGVIRGSAVNQDGASNGLTAPNGPSQQRVIQQALENAQLTPDQVDAVEAHGTGTTLGDPIEAQAVIATYGKGRPADQPLWLGSLKSNIGHTQAAAGIGGVIKMVMAMRNGVLPKTLHVDEPSPHIDWSAGAVELLTEARPWPANGHPKRAGVSSFGVSGTNAHLIIEEAPAAEDATPDTPGAPETLAWLLSAKTADALRSQARQLTAHLAAHPDAQPADVARSLATARSTFEHRAAVIGADTAELLSGLRAIEAGDAAPSHVLYGTQIPGKRAFVLSGQGSQRAGMGAELYRTQPVFAEALDEVCAELDTRLERPLRELMFAAPDSEEAALLNQTQYTQPALFAIEVALHRLLAHLGITPDYLIGHSIGELTAAHLAGVLDLPDAATLVTTRARLMQQATPGGAMIAIQAPEAEVATAIEGLADKLSIAAVNSPTSTVIAGDTEAAEEIAAAFKKAGHRTRKLTVSHAFHSPHMEAILDEFRRVAATLTYHPATIPVVSNVTGALATDDQLTSPGYWADHIRGAVRFHHGVQALKGHGATTFLEIGPDATLTTLIQETLAETNTANNTVPLLRRDRSEAVALTTALAALHLHGTAPDWSAVLGAGSPKAASLPTYPFQRQRYWLDAPAPTVGGSPQQAVTSVEAEFWAAVEREDLEALAGALDIDGSLSFSAALPALAAWRRSRDWQYRLAWQPVEAAQVAAPRGTWLVLVPSGGATDEAVAGAVRALAESGAHPVPVTVAVDGTEPAFPAGALTAAVPDGEPVAGVLSLLAAADTAGPGEQAATGELREALAAAGITAPVWLATRQAVAVHRADRPGHLDRARLWDLGRAADGWARLVDLPEDIDGRARAALAGALADPAGERELAIRPSGVFARRLVPVDTDGAAPSRAWRPAGTVLVTGGTEGLGGALARWLARNGAEHLLLTADSPEAVSGAAAFRAELAELGAEVTVMACAPADDEALRKALVEAESEHPLTAVFHAAGADPAVPADAAADLERATAGCELTAFVLFSPGEPALAGAHGPAAYLESLAGRRRAEGRPATTVVWGPWAPAGGAPEGAAAEVPGLRRMPVVPAFVALRQALDREETAVLIADVDWERFATGGHRLFDEVPELAGRETDGAADTGDGGPQDLRRRLAAAGPDESERIVRELVFNNTAAALGHPSADAVDVDKDFLELGFTSLTTMELTNKLTESTGLIMSAAIIFDHPGPASLASYLHAELVSTEHDERT</sequence>
<protein>
    <submittedName>
        <fullName evidence="10">Type I polyketide synthase</fullName>
    </submittedName>
</protein>
<dbReference type="Pfam" id="PF08990">
    <property type="entry name" value="Docking"/>
    <property type="match status" value="1"/>
</dbReference>
<dbReference type="InterPro" id="IPR050091">
    <property type="entry name" value="PKS_NRPS_Biosynth_Enz"/>
</dbReference>
<dbReference type="Proteomes" id="UP001183246">
    <property type="component" value="Unassembled WGS sequence"/>
</dbReference>
<dbReference type="Gene3D" id="3.40.50.720">
    <property type="entry name" value="NAD(P)-binding Rossmann-like Domain"/>
    <property type="match status" value="1"/>
</dbReference>
<evidence type="ECO:0000256" key="4">
    <source>
        <dbReference type="ARBA" id="ARBA00022679"/>
    </source>
</evidence>
<dbReference type="InterPro" id="IPR001227">
    <property type="entry name" value="Ac_transferase_dom_sf"/>
</dbReference>
<dbReference type="InterPro" id="IPR036736">
    <property type="entry name" value="ACP-like_sf"/>
</dbReference>
<dbReference type="NCBIfam" id="NF045894">
    <property type="entry name" value="PKS_plus_SDR"/>
    <property type="match status" value="1"/>
</dbReference>
<dbReference type="SUPFAM" id="SSF47336">
    <property type="entry name" value="ACP-like"/>
    <property type="match status" value="1"/>
</dbReference>
<dbReference type="Gene3D" id="1.10.1200.10">
    <property type="entry name" value="ACP-like"/>
    <property type="match status" value="1"/>
</dbReference>
<dbReference type="SMART" id="SM00822">
    <property type="entry name" value="PKS_KR"/>
    <property type="match status" value="1"/>
</dbReference>
<dbReference type="SMART" id="SM00823">
    <property type="entry name" value="PKS_PP"/>
    <property type="match status" value="1"/>
</dbReference>
<dbReference type="Gene3D" id="3.30.70.3290">
    <property type="match status" value="1"/>
</dbReference>
<dbReference type="SUPFAM" id="SSF53901">
    <property type="entry name" value="Thiolase-like"/>
    <property type="match status" value="1"/>
</dbReference>
<dbReference type="InterPro" id="IPR036291">
    <property type="entry name" value="NAD(P)-bd_dom_sf"/>
</dbReference>
<dbReference type="Pfam" id="PF08659">
    <property type="entry name" value="KR"/>
    <property type="match status" value="1"/>
</dbReference>
<dbReference type="SMART" id="SM00827">
    <property type="entry name" value="PKS_AT"/>
    <property type="match status" value="1"/>
</dbReference>
<dbReference type="SUPFAM" id="SSF52151">
    <property type="entry name" value="FabD/lysophospholipase-like"/>
    <property type="match status" value="1"/>
</dbReference>
<dbReference type="Pfam" id="PF02801">
    <property type="entry name" value="Ketoacyl-synt_C"/>
    <property type="match status" value="1"/>
</dbReference>
<reference evidence="11" key="1">
    <citation type="submission" date="2023-07" db="EMBL/GenBank/DDBJ databases">
        <title>30 novel species of actinomycetes from the DSMZ collection.</title>
        <authorList>
            <person name="Nouioui I."/>
        </authorList>
    </citation>
    <scope>NUCLEOTIDE SEQUENCE [LARGE SCALE GENOMIC DNA]</scope>
    <source>
        <strain evidence="11">DSM 44938</strain>
    </source>
</reference>
<keyword evidence="11" id="KW-1185">Reference proteome</keyword>
<dbReference type="InterPro" id="IPR020841">
    <property type="entry name" value="PKS_Beta-ketoAc_synthase_dom"/>
</dbReference>
<dbReference type="InterPro" id="IPR014031">
    <property type="entry name" value="Ketoacyl_synth_C"/>
</dbReference>
<dbReference type="CDD" id="cd00833">
    <property type="entry name" value="PKS"/>
    <property type="match status" value="1"/>
</dbReference>
<dbReference type="InterPro" id="IPR020806">
    <property type="entry name" value="PKS_PP-bd"/>
</dbReference>
<keyword evidence="3" id="KW-0597">Phosphoprotein</keyword>
<dbReference type="Pfam" id="PF18369">
    <property type="entry name" value="PKS_DE"/>
    <property type="match status" value="1"/>
</dbReference>
<dbReference type="Pfam" id="PF00550">
    <property type="entry name" value="PP-binding"/>
    <property type="match status" value="1"/>
</dbReference>
<dbReference type="SMART" id="SM00825">
    <property type="entry name" value="PKS_KS"/>
    <property type="match status" value="1"/>
</dbReference>
<dbReference type="InterPro" id="IPR032821">
    <property type="entry name" value="PKS_assoc"/>
</dbReference>
<dbReference type="SUPFAM" id="SSF55048">
    <property type="entry name" value="Probable ACP-binding domain of malonyl-CoA ACP transacylase"/>
    <property type="match status" value="1"/>
</dbReference>
<dbReference type="InterPro" id="IPR013968">
    <property type="entry name" value="PKS_KR"/>
</dbReference>
<dbReference type="PANTHER" id="PTHR43775">
    <property type="entry name" value="FATTY ACID SYNTHASE"/>
    <property type="match status" value="1"/>
</dbReference>
<evidence type="ECO:0000256" key="6">
    <source>
        <dbReference type="ARBA" id="ARBA00023268"/>
    </source>
</evidence>
<dbReference type="InterPro" id="IPR016039">
    <property type="entry name" value="Thiolase-like"/>
</dbReference>
<accession>A0ABU2N2R8</accession>
<evidence type="ECO:0000259" key="8">
    <source>
        <dbReference type="PROSITE" id="PS50075"/>
    </source>
</evidence>